<accession>A0A9N7TJF7</accession>
<proteinExistence type="predicted"/>
<sequence length="127" mass="14196">MSPVLPSVHRGRKDTRGNTTSRNMCTDTDDNNRLLPLAAQLETRPRPGKLTQLLQVSVALNTGDMGPVGQAARLHRSPQHSLTRLRTQGFTTAPRQRECQSIRLDKCTASENTEGGMRRGNYQEHLY</sequence>
<dbReference type="Proteomes" id="UP001153269">
    <property type="component" value="Unassembled WGS sequence"/>
</dbReference>
<keyword evidence="3" id="KW-1185">Reference proteome</keyword>
<reference evidence="2" key="1">
    <citation type="submission" date="2020-03" db="EMBL/GenBank/DDBJ databases">
        <authorList>
            <person name="Weist P."/>
        </authorList>
    </citation>
    <scope>NUCLEOTIDE SEQUENCE</scope>
</reference>
<evidence type="ECO:0000313" key="2">
    <source>
        <dbReference type="EMBL" id="CAB1412843.1"/>
    </source>
</evidence>
<evidence type="ECO:0000313" key="3">
    <source>
        <dbReference type="Proteomes" id="UP001153269"/>
    </source>
</evidence>
<dbReference type="EMBL" id="CADEAL010000023">
    <property type="protein sequence ID" value="CAB1412843.1"/>
    <property type="molecule type" value="Genomic_DNA"/>
</dbReference>
<dbReference type="AlphaFoldDB" id="A0A9N7TJF7"/>
<feature type="compositionally biased region" description="Polar residues" evidence="1">
    <location>
        <begin position="17"/>
        <end position="26"/>
    </location>
</feature>
<evidence type="ECO:0000256" key="1">
    <source>
        <dbReference type="SAM" id="MobiDB-lite"/>
    </source>
</evidence>
<name>A0A9N7TJF7_PLEPL</name>
<feature type="region of interest" description="Disordered" evidence="1">
    <location>
        <begin position="1"/>
        <end position="31"/>
    </location>
</feature>
<protein>
    <submittedName>
        <fullName evidence="2">Uncharacterized protein</fullName>
    </submittedName>
</protein>
<organism evidence="2 3">
    <name type="scientific">Pleuronectes platessa</name>
    <name type="common">European plaice</name>
    <dbReference type="NCBI Taxonomy" id="8262"/>
    <lineage>
        <taxon>Eukaryota</taxon>
        <taxon>Metazoa</taxon>
        <taxon>Chordata</taxon>
        <taxon>Craniata</taxon>
        <taxon>Vertebrata</taxon>
        <taxon>Euteleostomi</taxon>
        <taxon>Actinopterygii</taxon>
        <taxon>Neopterygii</taxon>
        <taxon>Teleostei</taxon>
        <taxon>Neoteleostei</taxon>
        <taxon>Acanthomorphata</taxon>
        <taxon>Carangaria</taxon>
        <taxon>Pleuronectiformes</taxon>
        <taxon>Pleuronectoidei</taxon>
        <taxon>Pleuronectidae</taxon>
        <taxon>Pleuronectes</taxon>
    </lineage>
</organism>
<gene>
    <name evidence="2" type="ORF">PLEPLA_LOCUS537</name>
</gene>
<comment type="caution">
    <text evidence="2">The sequence shown here is derived from an EMBL/GenBank/DDBJ whole genome shotgun (WGS) entry which is preliminary data.</text>
</comment>